<dbReference type="InterPro" id="IPR059054">
    <property type="entry name" value="Inh_N"/>
</dbReference>
<evidence type="ECO:0000313" key="2">
    <source>
        <dbReference type="EMBL" id="QEQ94919.1"/>
    </source>
</evidence>
<accession>A0A5J6DAL2</accession>
<feature type="domain" description="Inh N-terminal" evidence="1">
    <location>
        <begin position="124"/>
        <end position="176"/>
    </location>
</feature>
<dbReference type="Pfam" id="PF26097">
    <property type="entry name" value="Phage_Inh_N"/>
    <property type="match status" value="1"/>
</dbReference>
<sequence length="178" mass="19408">MANQNYKIFPNKVELFKFFGKYNDTINVGASARLPINGLAIGNKMQAYRTFPEFYAALAELTGLDIDTKASTIRMGTYIIFFNKEQDLPGSEVVAAEPIVAKNEDGEIIGESVVQPPQEDTNPSIEAILIEAAALNDEDDKQGSKAKLIDFAASKNIVLKGNKGFDKLLADFEAALKA</sequence>
<gene>
    <name evidence="2" type="ORF">pEpSNUABM01_093</name>
</gene>
<protein>
    <recommendedName>
        <fullName evidence="1">Inh N-terminal domain-containing protein</fullName>
    </recommendedName>
</protein>
<organism evidence="2 3">
    <name type="scientific">Erwinia phage pEp_SNUABM_01</name>
    <dbReference type="NCBI Taxonomy" id="2601643"/>
    <lineage>
        <taxon>Viruses</taxon>
        <taxon>Duplodnaviria</taxon>
        <taxon>Heunggongvirae</taxon>
        <taxon>Uroviricota</taxon>
        <taxon>Caudoviricetes</taxon>
        <taxon>Vequintavirinae</taxon>
        <taxon>Henunavirus</taxon>
        <taxon>Henunavirus SNUABM01</taxon>
    </lineage>
</organism>
<evidence type="ECO:0000259" key="1">
    <source>
        <dbReference type="Pfam" id="PF26097"/>
    </source>
</evidence>
<keyword evidence="3" id="KW-1185">Reference proteome</keyword>
<reference evidence="2 3" key="1">
    <citation type="submission" date="2019-07" db="EMBL/GenBank/DDBJ databases">
        <title>Complete genome sequence of bacteriophages infecting Erwinia pyrifoliae.</title>
        <authorList>
            <person name="Kim S.G."/>
            <person name="Park S.C."/>
        </authorList>
    </citation>
    <scope>NUCLEOTIDE SEQUENCE [LARGE SCALE GENOMIC DNA]</scope>
</reference>
<evidence type="ECO:0000313" key="3">
    <source>
        <dbReference type="Proteomes" id="UP000326545"/>
    </source>
</evidence>
<dbReference type="EMBL" id="MN184887">
    <property type="protein sequence ID" value="QEQ94919.1"/>
    <property type="molecule type" value="Genomic_DNA"/>
</dbReference>
<dbReference type="Proteomes" id="UP000326545">
    <property type="component" value="Segment"/>
</dbReference>
<name>A0A5J6DAL2_9CAUD</name>
<proteinExistence type="predicted"/>